<dbReference type="PANTHER" id="PTHR35786:SF1">
    <property type="entry name" value="REDOX-SENSING TRANSCRIPTIONAL REPRESSOR REX 1"/>
    <property type="match status" value="1"/>
</dbReference>
<dbReference type="InterPro" id="IPR058236">
    <property type="entry name" value="Rex_actinobacterial-type"/>
</dbReference>
<dbReference type="GO" id="GO:0003700">
    <property type="term" value="F:DNA-binding transcription factor activity"/>
    <property type="evidence" value="ECO:0007669"/>
    <property type="project" value="UniProtKB-UniRule"/>
</dbReference>
<keyword evidence="5 7" id="KW-0238">DNA-binding</keyword>
<keyword evidence="2 7" id="KW-0678">Repressor</keyword>
<evidence type="ECO:0000256" key="6">
    <source>
        <dbReference type="ARBA" id="ARBA00023163"/>
    </source>
</evidence>
<dbReference type="NCBIfam" id="NF003993">
    <property type="entry name" value="PRK05472.2-2"/>
    <property type="match status" value="1"/>
</dbReference>
<dbReference type="PANTHER" id="PTHR35786">
    <property type="entry name" value="REDOX-SENSING TRANSCRIPTIONAL REPRESSOR REX"/>
    <property type="match status" value="1"/>
</dbReference>
<evidence type="ECO:0000259" key="9">
    <source>
        <dbReference type="SMART" id="SM00881"/>
    </source>
</evidence>
<sequence>MAHGEVSDAVVRRLPLYLRYLRMLERQGIRTVSSFQMGEDLLLNPAQIRKDLAFFGEFGRKGIGYDVPYLIEKIRHILHLDRCVPIALVGAGNLGTALARYNAFQETHMRITAVFDRDPQKVGQRLTEDLVVHGIDELDRVVREQGIRIGIIAVPRESAQEVLDRMVRAGIRAVLNFAPQILKAPPGVRVHYADITAELAALAYYLHCSPSLPARSPQAETHSAFGASSSDEGSGSVPAEETRSASPGDLPHIPPSEEG</sequence>
<dbReference type="NCBIfam" id="NF003996">
    <property type="entry name" value="PRK05472.2-5"/>
    <property type="match status" value="1"/>
</dbReference>
<feature type="DNA-binding region" description="H-T-H motif" evidence="7">
    <location>
        <begin position="16"/>
        <end position="55"/>
    </location>
</feature>
<keyword evidence="6 7" id="KW-0804">Transcription</keyword>
<comment type="subcellular location">
    <subcellularLocation>
        <location evidence="7">Cytoplasm</location>
    </subcellularLocation>
</comment>
<dbReference type="NCBIfam" id="NF003995">
    <property type="entry name" value="PRK05472.2-4"/>
    <property type="match status" value="1"/>
</dbReference>
<evidence type="ECO:0000256" key="4">
    <source>
        <dbReference type="ARBA" id="ARBA00023027"/>
    </source>
</evidence>
<evidence type="ECO:0000313" key="10">
    <source>
        <dbReference type="EMBL" id="RKQ88614.1"/>
    </source>
</evidence>
<feature type="region of interest" description="Disordered" evidence="8">
    <location>
        <begin position="215"/>
        <end position="259"/>
    </location>
</feature>
<comment type="caution">
    <text evidence="10">The sequence shown here is derived from an EMBL/GenBank/DDBJ whole genome shotgun (WGS) entry which is preliminary data.</text>
</comment>
<gene>
    <name evidence="7" type="primary">rex</name>
    <name evidence="10" type="ORF">C7438_0253</name>
</gene>
<evidence type="ECO:0000256" key="8">
    <source>
        <dbReference type="SAM" id="MobiDB-lite"/>
    </source>
</evidence>
<dbReference type="InterPro" id="IPR009718">
    <property type="entry name" value="Rex_DNA-bd_C_dom"/>
</dbReference>
<dbReference type="GO" id="GO:0051775">
    <property type="term" value="P:response to redox state"/>
    <property type="evidence" value="ECO:0007669"/>
    <property type="project" value="InterPro"/>
</dbReference>
<evidence type="ECO:0000256" key="3">
    <source>
        <dbReference type="ARBA" id="ARBA00023015"/>
    </source>
</evidence>
<dbReference type="Gene3D" id="1.10.10.10">
    <property type="entry name" value="Winged helix-like DNA-binding domain superfamily/Winged helix DNA-binding domain"/>
    <property type="match status" value="1"/>
</dbReference>
<dbReference type="Gene3D" id="3.40.50.720">
    <property type="entry name" value="NAD(P)-binding Rossmann-like Domain"/>
    <property type="match status" value="1"/>
</dbReference>
<protein>
    <recommendedName>
        <fullName evidence="7">Redox-sensing transcriptional repressor Rex</fullName>
    </recommendedName>
</protein>
<keyword evidence="4 7" id="KW-0520">NAD</keyword>
<dbReference type="InterPro" id="IPR036291">
    <property type="entry name" value="NAD(P)-bd_dom_sf"/>
</dbReference>
<evidence type="ECO:0000256" key="2">
    <source>
        <dbReference type="ARBA" id="ARBA00022491"/>
    </source>
</evidence>
<organism evidence="10 11">
    <name type="scientific">Brockia lithotrophica</name>
    <dbReference type="NCBI Taxonomy" id="933949"/>
    <lineage>
        <taxon>Bacteria</taxon>
        <taxon>Bacillati</taxon>
        <taxon>Bacillota</taxon>
        <taxon>Bacilli</taxon>
        <taxon>Bacillales</taxon>
        <taxon>Bacillales Family X. Incertae Sedis</taxon>
        <taxon>Brockia</taxon>
    </lineage>
</organism>
<dbReference type="AlphaFoldDB" id="A0A660L5X3"/>
<dbReference type="GO" id="GO:0045892">
    <property type="term" value="P:negative regulation of DNA-templated transcription"/>
    <property type="evidence" value="ECO:0007669"/>
    <property type="project" value="InterPro"/>
</dbReference>
<evidence type="ECO:0000256" key="5">
    <source>
        <dbReference type="ARBA" id="ARBA00023125"/>
    </source>
</evidence>
<proteinExistence type="inferred from homology"/>
<evidence type="ECO:0000256" key="1">
    <source>
        <dbReference type="ARBA" id="ARBA00022490"/>
    </source>
</evidence>
<keyword evidence="11" id="KW-1185">Reference proteome</keyword>
<dbReference type="NCBIfam" id="NF003994">
    <property type="entry name" value="PRK05472.2-3"/>
    <property type="match status" value="1"/>
</dbReference>
<dbReference type="SUPFAM" id="SSF51735">
    <property type="entry name" value="NAD(P)-binding Rossmann-fold domains"/>
    <property type="match status" value="1"/>
</dbReference>
<dbReference type="Proteomes" id="UP000267019">
    <property type="component" value="Unassembled WGS sequence"/>
</dbReference>
<dbReference type="HAMAP" id="MF_01131">
    <property type="entry name" value="Rex"/>
    <property type="match status" value="1"/>
</dbReference>
<dbReference type="InterPro" id="IPR036390">
    <property type="entry name" value="WH_DNA-bd_sf"/>
</dbReference>
<dbReference type="InterPro" id="IPR003781">
    <property type="entry name" value="CoA-bd"/>
</dbReference>
<comment type="similarity">
    <text evidence="7">Belongs to the transcriptional regulatory Rex family.</text>
</comment>
<name>A0A660L5X3_9BACL</name>
<feature type="compositionally biased region" description="Polar residues" evidence="8">
    <location>
        <begin position="218"/>
        <end position="233"/>
    </location>
</feature>
<keyword evidence="3 7" id="KW-0805">Transcription regulation</keyword>
<dbReference type="InterPro" id="IPR022876">
    <property type="entry name" value="Tscrpt_rep_Rex"/>
</dbReference>
<dbReference type="InterPro" id="IPR036388">
    <property type="entry name" value="WH-like_DNA-bd_sf"/>
</dbReference>
<dbReference type="Pfam" id="PF02629">
    <property type="entry name" value="CoA_binding"/>
    <property type="match status" value="1"/>
</dbReference>
<keyword evidence="1 7" id="KW-0963">Cytoplasm</keyword>
<dbReference type="NCBIfam" id="NF003989">
    <property type="entry name" value="PRK05472.1-3"/>
    <property type="match status" value="1"/>
</dbReference>
<dbReference type="GO" id="GO:0005737">
    <property type="term" value="C:cytoplasm"/>
    <property type="evidence" value="ECO:0007669"/>
    <property type="project" value="UniProtKB-SubCell"/>
</dbReference>
<reference evidence="10 11" key="1">
    <citation type="submission" date="2018-10" db="EMBL/GenBank/DDBJ databases">
        <title>Genomic Encyclopedia of Type Strains, Phase IV (KMG-IV): sequencing the most valuable type-strain genomes for metagenomic binning, comparative biology and taxonomic classification.</title>
        <authorList>
            <person name="Goeker M."/>
        </authorList>
    </citation>
    <scope>NUCLEOTIDE SEQUENCE [LARGE SCALE GENOMIC DNA]</scope>
    <source>
        <strain evidence="10 11">DSM 22653</strain>
    </source>
</reference>
<evidence type="ECO:0000256" key="7">
    <source>
        <dbReference type="HAMAP-Rule" id="MF_01131"/>
    </source>
</evidence>
<accession>A0A660L5X3</accession>
<comment type="function">
    <text evidence="7">Modulates transcription in response to changes in cellular NADH/NAD(+) redox state.</text>
</comment>
<comment type="subunit">
    <text evidence="7">Homodimer.</text>
</comment>
<evidence type="ECO:0000313" key="11">
    <source>
        <dbReference type="Proteomes" id="UP000267019"/>
    </source>
</evidence>
<dbReference type="GO" id="GO:0003677">
    <property type="term" value="F:DNA binding"/>
    <property type="evidence" value="ECO:0007669"/>
    <property type="project" value="UniProtKB-UniRule"/>
</dbReference>
<dbReference type="SUPFAM" id="SSF46785">
    <property type="entry name" value="Winged helix' DNA-binding domain"/>
    <property type="match status" value="1"/>
</dbReference>
<feature type="domain" description="CoA-binding" evidence="9">
    <location>
        <begin position="80"/>
        <end position="181"/>
    </location>
</feature>
<dbReference type="EMBL" id="RBIJ01000001">
    <property type="protein sequence ID" value="RKQ88614.1"/>
    <property type="molecule type" value="Genomic_DNA"/>
</dbReference>
<dbReference type="SMART" id="SM00881">
    <property type="entry name" value="CoA_binding"/>
    <property type="match status" value="1"/>
</dbReference>
<dbReference type="Pfam" id="PF06971">
    <property type="entry name" value="Put_DNA-bind_N"/>
    <property type="match status" value="1"/>
</dbReference>
<feature type="binding site" evidence="7">
    <location>
        <begin position="90"/>
        <end position="95"/>
    </location>
    <ligand>
        <name>NAD(+)</name>
        <dbReference type="ChEBI" id="CHEBI:57540"/>
    </ligand>
</feature>